<keyword evidence="6 7" id="KW-0539">Nucleus</keyword>
<dbReference type="Pfam" id="PF07544">
    <property type="entry name" value="Med9"/>
    <property type="match status" value="1"/>
</dbReference>
<evidence type="ECO:0000256" key="5">
    <source>
        <dbReference type="ARBA" id="ARBA00023163"/>
    </source>
</evidence>
<comment type="subcellular location">
    <subcellularLocation>
        <location evidence="1 7">Nucleus</location>
    </subcellularLocation>
</comment>
<name>A0A0H1BMT4_9EURO</name>
<evidence type="ECO:0000256" key="8">
    <source>
        <dbReference type="SAM" id="Coils"/>
    </source>
</evidence>
<feature type="compositionally biased region" description="Low complexity" evidence="9">
    <location>
        <begin position="17"/>
        <end position="58"/>
    </location>
</feature>
<evidence type="ECO:0000256" key="1">
    <source>
        <dbReference type="ARBA" id="ARBA00004123"/>
    </source>
</evidence>
<feature type="compositionally biased region" description="Polar residues" evidence="9">
    <location>
        <begin position="1"/>
        <end position="16"/>
    </location>
</feature>
<protein>
    <recommendedName>
        <fullName evidence="7">Mediator of RNA polymerase II transcription subunit 9</fullName>
    </recommendedName>
    <alternativeName>
        <fullName evidence="7">Mediator complex subunit 9</fullName>
    </alternativeName>
</protein>
<evidence type="ECO:0000256" key="6">
    <source>
        <dbReference type="ARBA" id="ARBA00023242"/>
    </source>
</evidence>
<evidence type="ECO:0000256" key="3">
    <source>
        <dbReference type="ARBA" id="ARBA00023015"/>
    </source>
</evidence>
<keyword evidence="3 7" id="KW-0805">Transcription regulation</keyword>
<feature type="region of interest" description="Disordered" evidence="9">
    <location>
        <begin position="1"/>
        <end position="68"/>
    </location>
</feature>
<dbReference type="STRING" id="2060906.A0A0H1BMT4"/>
<dbReference type="Proteomes" id="UP000053573">
    <property type="component" value="Unassembled WGS sequence"/>
</dbReference>
<gene>
    <name evidence="7" type="primary">MED9</name>
    <name evidence="10" type="ORF">EMPG_14148</name>
</gene>
<comment type="subunit">
    <text evidence="7">Component of the Mediator complex.</text>
</comment>
<keyword evidence="4 7" id="KW-0010">Activator</keyword>
<keyword evidence="8" id="KW-0175">Coiled coil</keyword>
<keyword evidence="5 7" id="KW-0804">Transcription</keyword>
<feature type="coiled-coil region" evidence="8">
    <location>
        <begin position="163"/>
        <end position="197"/>
    </location>
</feature>
<comment type="similarity">
    <text evidence="2 7">Belongs to the Mediator complex subunit 9 family.</text>
</comment>
<dbReference type="GO" id="GO:0016592">
    <property type="term" value="C:mediator complex"/>
    <property type="evidence" value="ECO:0007669"/>
    <property type="project" value="InterPro"/>
</dbReference>
<evidence type="ECO:0000256" key="2">
    <source>
        <dbReference type="ARBA" id="ARBA00008089"/>
    </source>
</evidence>
<evidence type="ECO:0000256" key="9">
    <source>
        <dbReference type="SAM" id="MobiDB-lite"/>
    </source>
</evidence>
<reference evidence="11" key="1">
    <citation type="journal article" date="2015" name="PLoS Genet.">
        <title>The dynamic genome and transcriptome of the human fungal pathogen Blastomyces and close relative Emmonsia.</title>
        <authorList>
            <person name="Munoz J.F."/>
            <person name="Gauthier G.M."/>
            <person name="Desjardins C.A."/>
            <person name="Gallo J.E."/>
            <person name="Holder J."/>
            <person name="Sullivan T.D."/>
            <person name="Marty A.J."/>
            <person name="Carmen J.C."/>
            <person name="Chen Z."/>
            <person name="Ding L."/>
            <person name="Gujja S."/>
            <person name="Magrini V."/>
            <person name="Misas E."/>
            <person name="Mitreva M."/>
            <person name="Priest M."/>
            <person name="Saif S."/>
            <person name="Whiston E.A."/>
            <person name="Young S."/>
            <person name="Zeng Q."/>
            <person name="Goldman W.E."/>
            <person name="Mardis E.R."/>
            <person name="Taylor J.W."/>
            <person name="McEwen J.G."/>
            <person name="Clay O.K."/>
            <person name="Klein B.S."/>
            <person name="Cuomo C.A."/>
        </authorList>
    </citation>
    <scope>NUCLEOTIDE SEQUENCE [LARGE SCALE GENOMIC DNA]</scope>
    <source>
        <strain evidence="11">UAMH 139</strain>
    </source>
</reference>
<dbReference type="AlphaFoldDB" id="A0A0H1BMT4"/>
<comment type="function">
    <text evidence="7">Component of the Mediator complex, a coactivator involved in the regulated transcription of nearly all RNA polymerase II-dependent genes. Mediator functions as a bridge to convey information from gene-specific regulatory proteins to the basal RNA polymerase II transcription machinery. Mediator is recruited to promoters by direct interactions with regulatory proteins and serves as a scaffold for the assembly of a functional preinitiation complex with RNA polymerase II and the general transcription factors.</text>
</comment>
<evidence type="ECO:0000256" key="4">
    <source>
        <dbReference type="ARBA" id="ARBA00023159"/>
    </source>
</evidence>
<evidence type="ECO:0000313" key="10">
    <source>
        <dbReference type="EMBL" id="KLJ10476.1"/>
    </source>
</evidence>
<accession>A0A0H1BMT4</accession>
<evidence type="ECO:0000313" key="11">
    <source>
        <dbReference type="Proteomes" id="UP000053573"/>
    </source>
</evidence>
<keyword evidence="11" id="KW-1185">Reference proteome</keyword>
<dbReference type="GO" id="GO:0006357">
    <property type="term" value="P:regulation of transcription by RNA polymerase II"/>
    <property type="evidence" value="ECO:0007669"/>
    <property type="project" value="InterPro"/>
</dbReference>
<dbReference type="EMBL" id="LDEV01002018">
    <property type="protein sequence ID" value="KLJ10476.1"/>
    <property type="molecule type" value="Genomic_DNA"/>
</dbReference>
<proteinExistence type="inferred from homology"/>
<comment type="caution">
    <text evidence="10">The sequence shown here is derived from an EMBL/GenBank/DDBJ whole genome shotgun (WGS) entry which is preliminary data.</text>
</comment>
<organism evidence="10 11">
    <name type="scientific">Blastomyces silverae</name>
    <dbReference type="NCBI Taxonomy" id="2060906"/>
    <lineage>
        <taxon>Eukaryota</taxon>
        <taxon>Fungi</taxon>
        <taxon>Dikarya</taxon>
        <taxon>Ascomycota</taxon>
        <taxon>Pezizomycotina</taxon>
        <taxon>Eurotiomycetes</taxon>
        <taxon>Eurotiomycetidae</taxon>
        <taxon>Onygenales</taxon>
        <taxon>Ajellomycetaceae</taxon>
        <taxon>Blastomyces</taxon>
    </lineage>
</organism>
<dbReference type="OrthoDB" id="5414694at2759"/>
<dbReference type="InterPro" id="IPR011425">
    <property type="entry name" value="Med9"/>
</dbReference>
<sequence length="208" mass="21696">MASSRTPTSASLPGQKTSSLQPATSTSSPATPSFSHQFQFQSQTQPQLQPEPQDTEQPAPFPPPQTFDILPALHDLLLRLASRSSNPHQHPADPTSAGGNDGPSSAIGGSGPGHGAPSANTTAARPNTIDAAAVAFLDPKLLLSEASAVKIRIQKAKAALEALPDMQRDVAEQVDEIKALEAKIERLKGIIAEFGRRSRVVTGLTGTG</sequence>
<feature type="region of interest" description="Disordered" evidence="9">
    <location>
        <begin position="84"/>
        <end position="123"/>
    </location>
</feature>
<dbReference type="GO" id="GO:0003712">
    <property type="term" value="F:transcription coregulator activity"/>
    <property type="evidence" value="ECO:0007669"/>
    <property type="project" value="InterPro"/>
</dbReference>
<evidence type="ECO:0000256" key="7">
    <source>
        <dbReference type="RuleBase" id="RU364145"/>
    </source>
</evidence>